<dbReference type="InterPro" id="IPR018641">
    <property type="entry name" value="Trfase_1_rSAM/seldom-assoc"/>
</dbReference>
<dbReference type="Proteomes" id="UP000677913">
    <property type="component" value="Unassembled WGS sequence"/>
</dbReference>
<evidence type="ECO:0000313" key="2">
    <source>
        <dbReference type="Proteomes" id="UP000677913"/>
    </source>
</evidence>
<gene>
    <name evidence="1" type="ORF">KGA66_10845</name>
</gene>
<organism evidence="1 2">
    <name type="scientific">Actinocrinis puniceicyclus</name>
    <dbReference type="NCBI Taxonomy" id="977794"/>
    <lineage>
        <taxon>Bacteria</taxon>
        <taxon>Bacillati</taxon>
        <taxon>Actinomycetota</taxon>
        <taxon>Actinomycetes</taxon>
        <taxon>Catenulisporales</taxon>
        <taxon>Actinospicaceae</taxon>
        <taxon>Actinocrinis</taxon>
    </lineage>
</organism>
<dbReference type="AlphaFoldDB" id="A0A8J8BCX5"/>
<name>A0A8J8BCX5_9ACTN</name>
<keyword evidence="2" id="KW-1185">Reference proteome</keyword>
<accession>A0A8J8BCX5</accession>
<proteinExistence type="predicted"/>
<dbReference type="NCBIfam" id="TIGR04282">
    <property type="entry name" value="glyco_like_cofC"/>
    <property type="match status" value="1"/>
</dbReference>
<sequence>MAKAPLPGLAKTRLHPLLGPEGCARLQAALSRHTLATALATGRRVVLAFDPPDAHSEISRLIDGLGALKAVPQRDGHLGERMTTAAADALPDGGPLVVIGTDAPALTAGLLDQAFAALETAPASVIGPALDGGYYLLGVRWPAPDVFAIDPALWGGEHVAATTMARLRRLPGCVTQLPTLRDLDTPEDATALIRDPALPPEIAHALVPSRTQAAGP</sequence>
<dbReference type="PANTHER" id="PTHR36529">
    <property type="entry name" value="SLL1095 PROTEIN"/>
    <property type="match status" value="1"/>
</dbReference>
<dbReference type="SUPFAM" id="SSF53448">
    <property type="entry name" value="Nucleotide-diphospho-sugar transferases"/>
    <property type="match status" value="1"/>
</dbReference>
<dbReference type="PANTHER" id="PTHR36529:SF1">
    <property type="entry name" value="GLYCOSYLTRANSFERASE"/>
    <property type="match status" value="1"/>
</dbReference>
<reference evidence="1" key="1">
    <citation type="submission" date="2021-04" db="EMBL/GenBank/DDBJ databases">
        <title>Genome based classification of Actinospica acidithermotolerans sp. nov., an actinobacterium isolated from an Indonesian hot spring.</title>
        <authorList>
            <person name="Kusuma A.B."/>
            <person name="Putra K.E."/>
            <person name="Nafisah S."/>
            <person name="Loh J."/>
            <person name="Nouioui I."/>
            <person name="Goodfellow M."/>
        </authorList>
    </citation>
    <scope>NUCLEOTIDE SEQUENCE</scope>
    <source>
        <strain evidence="1">DSM 45618</strain>
    </source>
</reference>
<protein>
    <submittedName>
        <fullName evidence="1">TIGR04282 family arsenosugar biosynthesis glycosyltransferase</fullName>
    </submittedName>
</protein>
<dbReference type="Gene3D" id="3.90.550.10">
    <property type="entry name" value="Spore Coat Polysaccharide Biosynthesis Protein SpsA, Chain A"/>
    <property type="match status" value="1"/>
</dbReference>
<dbReference type="Pfam" id="PF09837">
    <property type="entry name" value="DUF2064"/>
    <property type="match status" value="1"/>
</dbReference>
<dbReference type="EMBL" id="JAGSXH010000029">
    <property type="protein sequence ID" value="MBS2963546.1"/>
    <property type="molecule type" value="Genomic_DNA"/>
</dbReference>
<dbReference type="InterPro" id="IPR029044">
    <property type="entry name" value="Nucleotide-diphossugar_trans"/>
</dbReference>
<evidence type="ECO:0000313" key="1">
    <source>
        <dbReference type="EMBL" id="MBS2963546.1"/>
    </source>
</evidence>
<comment type="caution">
    <text evidence="1">The sequence shown here is derived from an EMBL/GenBank/DDBJ whole genome shotgun (WGS) entry which is preliminary data.</text>
</comment>
<dbReference type="RefSeq" id="WP_211467347.1">
    <property type="nucleotide sequence ID" value="NZ_JAGSXH010000029.1"/>
</dbReference>